<dbReference type="STRING" id="270351.Maq22A_c25025"/>
<dbReference type="Proteomes" id="UP000061432">
    <property type="component" value="Chromosome"/>
</dbReference>
<evidence type="ECO:0000313" key="3">
    <source>
        <dbReference type="Proteomes" id="UP000061432"/>
    </source>
</evidence>
<sequence>MTRRPDPAPRALPTRREAVAAALVRLAPRVPDFEAEAIVDRALASTGLRNAAPETAAWLGLVSYARHVFTEYDSLLEEGYDQDSARHFVLDDLNAVLAEWGVRRRIGEDEDTAGSGTSGGEPA</sequence>
<dbReference type="Pfam" id="PF10056">
    <property type="entry name" value="DUF2293"/>
    <property type="match status" value="1"/>
</dbReference>
<dbReference type="PATRIC" id="fig|270351.10.peg.4812"/>
<gene>
    <name evidence="2" type="ORF">Maq22A_c25025</name>
</gene>
<evidence type="ECO:0000259" key="1">
    <source>
        <dbReference type="Pfam" id="PF10056"/>
    </source>
</evidence>
<dbReference type="OrthoDB" id="1159372at2"/>
<name>A0A0C6FX96_9HYPH</name>
<organism evidence="2 3">
    <name type="scientific">Methylobacterium aquaticum</name>
    <dbReference type="NCBI Taxonomy" id="270351"/>
    <lineage>
        <taxon>Bacteria</taxon>
        <taxon>Pseudomonadati</taxon>
        <taxon>Pseudomonadota</taxon>
        <taxon>Alphaproteobacteria</taxon>
        <taxon>Hyphomicrobiales</taxon>
        <taxon>Methylobacteriaceae</taxon>
        <taxon>Methylobacterium</taxon>
    </lineage>
</organism>
<dbReference type="InterPro" id="IPR018744">
    <property type="entry name" value="DUF2293"/>
</dbReference>
<evidence type="ECO:0000313" key="2">
    <source>
        <dbReference type="EMBL" id="BAQ47915.1"/>
    </source>
</evidence>
<reference evidence="3" key="2">
    <citation type="submission" date="2015-01" db="EMBL/GenBank/DDBJ databases">
        <title>Complete genome sequence of Methylobacterium aquaticum strain 22A.</title>
        <authorList>
            <person name="Tani A."/>
            <person name="Ogura Y."/>
            <person name="Hayashi T."/>
        </authorList>
    </citation>
    <scope>NUCLEOTIDE SEQUENCE [LARGE SCALE GENOMIC DNA]</scope>
    <source>
        <strain evidence="3">MA-22A</strain>
    </source>
</reference>
<protein>
    <recommendedName>
        <fullName evidence="1">DUF2293 domain-containing protein</fullName>
    </recommendedName>
</protein>
<accession>A0A0C6FX96</accession>
<dbReference type="AlphaFoldDB" id="A0A0C6FX96"/>
<dbReference type="EMBL" id="AP014704">
    <property type="protein sequence ID" value="BAQ47915.1"/>
    <property type="molecule type" value="Genomic_DNA"/>
</dbReference>
<dbReference type="RefSeq" id="WP_060848766.1">
    <property type="nucleotide sequence ID" value="NZ_AP014704.1"/>
</dbReference>
<feature type="domain" description="DUF2293" evidence="1">
    <location>
        <begin position="22"/>
        <end position="101"/>
    </location>
</feature>
<proteinExistence type="predicted"/>
<dbReference type="KEGG" id="maqu:Maq22A_c25025"/>
<reference evidence="2 3" key="1">
    <citation type="journal article" date="2015" name="Genome Announc.">
        <title>Complete Genome Sequence of Methylobacterium aquaticum Strain 22A, Isolated from Racomitrium japonicum Moss.</title>
        <authorList>
            <person name="Tani A."/>
            <person name="Ogura Y."/>
            <person name="Hayashi T."/>
            <person name="Kimbara K."/>
        </authorList>
    </citation>
    <scope>NUCLEOTIDE SEQUENCE [LARGE SCALE GENOMIC DNA]</scope>
    <source>
        <strain evidence="2 3">MA-22A</strain>
    </source>
</reference>